<dbReference type="PANTHER" id="PTHR45947:SF3">
    <property type="entry name" value="SULFOQUINOVOSYL TRANSFERASE SQD2"/>
    <property type="match status" value="1"/>
</dbReference>
<dbReference type="InterPro" id="IPR050194">
    <property type="entry name" value="Glycosyltransferase_grp1"/>
</dbReference>
<dbReference type="Pfam" id="PF13439">
    <property type="entry name" value="Glyco_transf_4"/>
    <property type="match status" value="1"/>
</dbReference>
<evidence type="ECO:0000259" key="1">
    <source>
        <dbReference type="Pfam" id="PF00534"/>
    </source>
</evidence>
<proteinExistence type="predicted"/>
<dbReference type="Proteomes" id="UP001057134">
    <property type="component" value="Chromosome"/>
</dbReference>
<dbReference type="RefSeq" id="WP_249862168.1">
    <property type="nucleotide sequence ID" value="NZ_CP027059.1"/>
</dbReference>
<dbReference type="SUPFAM" id="SSF49452">
    <property type="entry name" value="Starch-binding domain-like"/>
    <property type="match status" value="1"/>
</dbReference>
<keyword evidence="3" id="KW-0808">Transferase</keyword>
<keyword evidence="4" id="KW-1185">Reference proteome</keyword>
<dbReference type="PANTHER" id="PTHR45947">
    <property type="entry name" value="SULFOQUINOVOSYL TRANSFERASE SQD2"/>
    <property type="match status" value="1"/>
</dbReference>
<dbReference type="InterPro" id="IPR001296">
    <property type="entry name" value="Glyco_trans_1"/>
</dbReference>
<sequence length="519" mass="58108">MKILLATYWPLPHIGGVWTYLEILRDGLERRGYEVDIFAQHPDLTKYYLIKDGQEVEKAPLLAAAEAQTAGQYKDRDIVLSPWMLWRESEKRAFELACRQLRLDRYDVIHSQDIISTFALARAKPSGVPLVATIHGCLATEWVANKEIRVRSRLERHHLALEEYYGAMTPDCLILPSRWLSRCLSTFQVAHPNTYIVPYGLSQHDFHPLPKEDAQERSPEREGHRFIIACPARLVAIKGQTHLLQAMKRLIERRKDAVCWLIGDGVMRGELERQIRQMRLGDHVKLLGKRTDVPNLLSCADVVALPSLQDNLPFSVIEAQSLGKPVVASSVGGIVEMIEEGVTGYLVEPGNAEALYEKLLLLADDCALRERLSRTAREHSKQRWNDAVMIDRTVRAYMDAAGGKRAPKAAEPFIDKMECGYRDMLLETKEALVVPTMTLQGTIKDASSGYAVSDARVHLLDASGVVLRSMHCGANGEFALPGVQPGAYELGCFSEAYGFKTRAVRISSAGRANIEILLQ</sequence>
<evidence type="ECO:0000313" key="3">
    <source>
        <dbReference type="EMBL" id="UQZ86648.1"/>
    </source>
</evidence>
<evidence type="ECO:0000313" key="4">
    <source>
        <dbReference type="Proteomes" id="UP001057134"/>
    </source>
</evidence>
<accession>A0ABY4RXA9</accession>
<reference evidence="3" key="1">
    <citation type="submission" date="2018-02" db="EMBL/GenBank/DDBJ databases">
        <authorList>
            <person name="Kim S.-K."/>
            <person name="Jung H.-I."/>
            <person name="Lee S.-W."/>
        </authorList>
    </citation>
    <scope>NUCLEOTIDE SEQUENCE</scope>
    <source>
        <strain evidence="3">SK3146</strain>
    </source>
</reference>
<keyword evidence="3" id="KW-0328">Glycosyltransferase</keyword>
<dbReference type="Pfam" id="PF13620">
    <property type="entry name" value="CarboxypepD_reg"/>
    <property type="match status" value="1"/>
</dbReference>
<dbReference type="EC" id="2.4.1.345" evidence="3"/>
<dbReference type="CDD" id="cd03801">
    <property type="entry name" value="GT4_PimA-like"/>
    <property type="match status" value="1"/>
</dbReference>
<dbReference type="Gene3D" id="2.60.40.1120">
    <property type="entry name" value="Carboxypeptidase-like, regulatory domain"/>
    <property type="match status" value="1"/>
</dbReference>
<dbReference type="GO" id="GO:0043750">
    <property type="term" value="F:phosphatidylinositol alpha-mannosyltransferase activity"/>
    <property type="evidence" value="ECO:0007669"/>
    <property type="project" value="UniProtKB-EC"/>
</dbReference>
<organism evidence="3 4">
    <name type="scientific">Paenibacillus konkukensis</name>
    <dbReference type="NCBI Taxonomy" id="2020716"/>
    <lineage>
        <taxon>Bacteria</taxon>
        <taxon>Bacillati</taxon>
        <taxon>Bacillota</taxon>
        <taxon>Bacilli</taxon>
        <taxon>Bacillales</taxon>
        <taxon>Paenibacillaceae</taxon>
        <taxon>Paenibacillus</taxon>
    </lineage>
</organism>
<reference evidence="3" key="2">
    <citation type="journal article" date="2021" name="J Anim Sci Technol">
        <title>Complete genome sequence of Paenibacillus konkukensis sp. nov. SK3146 as a potential probiotic strain.</title>
        <authorList>
            <person name="Jung H.I."/>
            <person name="Park S."/>
            <person name="Niu K.M."/>
            <person name="Lee S.W."/>
            <person name="Kothari D."/>
            <person name="Yi K.J."/>
            <person name="Kim S.K."/>
        </authorList>
    </citation>
    <scope>NUCLEOTIDE SEQUENCE</scope>
    <source>
        <strain evidence="3">SK3146</strain>
    </source>
</reference>
<dbReference type="InterPro" id="IPR028098">
    <property type="entry name" value="Glyco_trans_4-like_N"/>
</dbReference>
<dbReference type="Gene3D" id="3.40.50.2000">
    <property type="entry name" value="Glycogen Phosphorylase B"/>
    <property type="match status" value="2"/>
</dbReference>
<protein>
    <submittedName>
        <fullName evidence="3">GDP-mannose-dependent alpha-(1-6)-phosphatidylinositol monomannoside mannosyltransferase</fullName>
        <ecNumber evidence="3">2.4.1.345</ecNumber>
    </submittedName>
</protein>
<evidence type="ECO:0000259" key="2">
    <source>
        <dbReference type="Pfam" id="PF13439"/>
    </source>
</evidence>
<dbReference type="EMBL" id="CP027059">
    <property type="protein sequence ID" value="UQZ86648.1"/>
    <property type="molecule type" value="Genomic_DNA"/>
</dbReference>
<dbReference type="SUPFAM" id="SSF53756">
    <property type="entry name" value="UDP-Glycosyltransferase/glycogen phosphorylase"/>
    <property type="match status" value="1"/>
</dbReference>
<feature type="domain" description="Glycosyl transferase family 1" evidence="1">
    <location>
        <begin position="215"/>
        <end position="378"/>
    </location>
</feature>
<dbReference type="InterPro" id="IPR013784">
    <property type="entry name" value="Carb-bd-like_fold"/>
</dbReference>
<dbReference type="Pfam" id="PF00534">
    <property type="entry name" value="Glycos_transf_1"/>
    <property type="match status" value="1"/>
</dbReference>
<feature type="domain" description="Glycosyltransferase subfamily 4-like N-terminal" evidence="2">
    <location>
        <begin position="14"/>
        <end position="200"/>
    </location>
</feature>
<gene>
    <name evidence="3" type="primary">pimB_5</name>
    <name evidence="3" type="ORF">SK3146_05941</name>
</gene>
<name>A0ABY4RXA9_9BACL</name>